<keyword evidence="1" id="KW-0812">Transmembrane</keyword>
<feature type="transmembrane region" description="Helical" evidence="1">
    <location>
        <begin position="20"/>
        <end position="41"/>
    </location>
</feature>
<dbReference type="EMBL" id="JBHSRD010000004">
    <property type="protein sequence ID" value="MFC6008443.1"/>
    <property type="molecule type" value="Genomic_DNA"/>
</dbReference>
<keyword evidence="1" id="KW-1133">Transmembrane helix</keyword>
<comment type="caution">
    <text evidence="2">The sequence shown here is derived from an EMBL/GenBank/DDBJ whole genome shotgun (WGS) entry which is preliminary data.</text>
</comment>
<organism evidence="2 3">
    <name type="scientific">Angustibacter luteus</name>
    <dbReference type="NCBI Taxonomy" id="658456"/>
    <lineage>
        <taxon>Bacteria</taxon>
        <taxon>Bacillati</taxon>
        <taxon>Actinomycetota</taxon>
        <taxon>Actinomycetes</taxon>
        <taxon>Kineosporiales</taxon>
        <taxon>Kineosporiaceae</taxon>
    </lineage>
</organism>
<accession>A0ABW1JI85</accession>
<dbReference type="RefSeq" id="WP_345714859.1">
    <property type="nucleotide sequence ID" value="NZ_BAABFP010000002.1"/>
</dbReference>
<evidence type="ECO:0000313" key="2">
    <source>
        <dbReference type="EMBL" id="MFC6008443.1"/>
    </source>
</evidence>
<keyword evidence="1" id="KW-0472">Membrane</keyword>
<gene>
    <name evidence="2" type="ORF">ACFQDO_14995</name>
</gene>
<name>A0ABW1JI85_9ACTN</name>
<evidence type="ECO:0008006" key="4">
    <source>
        <dbReference type="Google" id="ProtNLM"/>
    </source>
</evidence>
<proteinExistence type="predicted"/>
<dbReference type="Proteomes" id="UP001596189">
    <property type="component" value="Unassembled WGS sequence"/>
</dbReference>
<sequence length="44" mass="5014">MSELPPDPFAAADHRFERRFAARVLVGVFLTLLVVGLRLWLYGL</sequence>
<protein>
    <recommendedName>
        <fullName evidence="4">AI-2E family transporter</fullName>
    </recommendedName>
</protein>
<evidence type="ECO:0000313" key="3">
    <source>
        <dbReference type="Proteomes" id="UP001596189"/>
    </source>
</evidence>
<evidence type="ECO:0000256" key="1">
    <source>
        <dbReference type="SAM" id="Phobius"/>
    </source>
</evidence>
<reference evidence="3" key="1">
    <citation type="journal article" date="2019" name="Int. J. Syst. Evol. Microbiol.">
        <title>The Global Catalogue of Microorganisms (GCM) 10K type strain sequencing project: providing services to taxonomists for standard genome sequencing and annotation.</title>
        <authorList>
            <consortium name="The Broad Institute Genomics Platform"/>
            <consortium name="The Broad Institute Genome Sequencing Center for Infectious Disease"/>
            <person name="Wu L."/>
            <person name="Ma J."/>
        </authorList>
    </citation>
    <scope>NUCLEOTIDE SEQUENCE [LARGE SCALE GENOMIC DNA]</scope>
    <source>
        <strain evidence="3">KACC 14249</strain>
    </source>
</reference>
<keyword evidence="3" id="KW-1185">Reference proteome</keyword>